<keyword evidence="2" id="KW-1185">Reference proteome</keyword>
<proteinExistence type="predicted"/>
<protein>
    <submittedName>
        <fullName evidence="1">Uncharacterized protein</fullName>
    </submittedName>
</protein>
<accession>A0A2U9B2M0</accession>
<reference evidence="1 2" key="1">
    <citation type="submission" date="2017-12" db="EMBL/GenBank/DDBJ databases">
        <title>Integrating genomic resources of turbot (Scophthalmus maximus) in depth evaluation of genetic and physical mapping variation across individuals.</title>
        <authorList>
            <person name="Martinez P."/>
        </authorList>
    </citation>
    <scope>NUCLEOTIDE SEQUENCE [LARGE SCALE GENOMIC DNA]</scope>
</reference>
<evidence type="ECO:0000313" key="1">
    <source>
        <dbReference type="EMBL" id="AWO98184.1"/>
    </source>
</evidence>
<dbReference type="Proteomes" id="UP000246464">
    <property type="component" value="Chromosome 2"/>
</dbReference>
<sequence length="114" mass="12805">MSEEDRGRRSNSWQPTHLEVTVRGGLTVVVQELWSKNSRLWRAEGCRLNRMSRSCVPIWASGREGAGAGASSKASMGYLNYMNQHATVMGPDRWTFPLVVPRELQIVGTIELLM</sequence>
<name>A0A2U9B2M0_SCOMX</name>
<evidence type="ECO:0000313" key="2">
    <source>
        <dbReference type="Proteomes" id="UP000246464"/>
    </source>
</evidence>
<dbReference type="EMBL" id="CP026244">
    <property type="protein sequence ID" value="AWO98184.1"/>
    <property type="molecule type" value="Genomic_DNA"/>
</dbReference>
<organism evidence="1 2">
    <name type="scientific">Scophthalmus maximus</name>
    <name type="common">Turbot</name>
    <name type="synonym">Psetta maxima</name>
    <dbReference type="NCBI Taxonomy" id="52904"/>
    <lineage>
        <taxon>Eukaryota</taxon>
        <taxon>Metazoa</taxon>
        <taxon>Chordata</taxon>
        <taxon>Craniata</taxon>
        <taxon>Vertebrata</taxon>
        <taxon>Euteleostomi</taxon>
        <taxon>Actinopterygii</taxon>
        <taxon>Neopterygii</taxon>
        <taxon>Teleostei</taxon>
        <taxon>Neoteleostei</taxon>
        <taxon>Acanthomorphata</taxon>
        <taxon>Carangaria</taxon>
        <taxon>Pleuronectiformes</taxon>
        <taxon>Pleuronectoidei</taxon>
        <taxon>Scophthalmidae</taxon>
        <taxon>Scophthalmus</taxon>
    </lineage>
</organism>
<gene>
    <name evidence="1" type="ORF">SMAX5B_010618</name>
</gene>
<dbReference type="AlphaFoldDB" id="A0A2U9B2M0"/>